<feature type="non-terminal residue" evidence="6">
    <location>
        <position position="226"/>
    </location>
</feature>
<dbReference type="GO" id="GO:0008270">
    <property type="term" value="F:zinc ion binding"/>
    <property type="evidence" value="ECO:0007669"/>
    <property type="project" value="UniProtKB-KW"/>
</dbReference>
<dbReference type="Proteomes" id="UP000297245">
    <property type="component" value="Unassembled WGS sequence"/>
</dbReference>
<dbReference type="AlphaFoldDB" id="A0A4S8LLA2"/>
<evidence type="ECO:0000256" key="3">
    <source>
        <dbReference type="ARBA" id="ARBA00022771"/>
    </source>
</evidence>
<sequence>YQLSGITMDNASVNDTTMTEFEDELEMMDIEFDHTRNRISSTVSNALRNGAINKIRTAIRQIRLSSLRRERFSQLVQENNGNRLQLLRDVDTRWSSTHMMLERALHLREVIQRFLSDVNFQLQEYSLSSVEWKAVDQLSQVLEVPHAFQQLLSAEKTPTLCDVIPSFEEMIHLWQDMKTRLPDMRTIIDAGIRKLEEYRNKMVDVPAYTLAMIIHPEMKLNWFYQH</sequence>
<keyword evidence="2" id="KW-0479">Metal-binding</keyword>
<evidence type="ECO:0000256" key="2">
    <source>
        <dbReference type="ARBA" id="ARBA00022723"/>
    </source>
</evidence>
<dbReference type="InterPro" id="IPR052035">
    <property type="entry name" value="ZnF_BED_domain_contain"/>
</dbReference>
<dbReference type="InterPro" id="IPR012337">
    <property type="entry name" value="RNaseH-like_sf"/>
</dbReference>
<gene>
    <name evidence="6" type="ORF">K435DRAFT_577193</name>
</gene>
<dbReference type="SUPFAM" id="SSF53098">
    <property type="entry name" value="Ribonuclease H-like"/>
    <property type="match status" value="1"/>
</dbReference>
<name>A0A4S8LLA2_DENBC</name>
<evidence type="ECO:0000313" key="7">
    <source>
        <dbReference type="Proteomes" id="UP000297245"/>
    </source>
</evidence>
<dbReference type="EMBL" id="ML179355">
    <property type="protein sequence ID" value="THU89831.1"/>
    <property type="molecule type" value="Genomic_DNA"/>
</dbReference>
<evidence type="ECO:0000256" key="1">
    <source>
        <dbReference type="ARBA" id="ARBA00004123"/>
    </source>
</evidence>
<evidence type="ECO:0000256" key="4">
    <source>
        <dbReference type="ARBA" id="ARBA00022833"/>
    </source>
</evidence>
<comment type="subcellular location">
    <subcellularLocation>
        <location evidence="1">Nucleus</location>
    </subcellularLocation>
</comment>
<evidence type="ECO:0000256" key="5">
    <source>
        <dbReference type="ARBA" id="ARBA00023242"/>
    </source>
</evidence>
<feature type="non-terminal residue" evidence="6">
    <location>
        <position position="1"/>
    </location>
</feature>
<reference evidence="6 7" key="1">
    <citation type="journal article" date="2019" name="Nat. Ecol. Evol.">
        <title>Megaphylogeny resolves global patterns of mushroom evolution.</title>
        <authorList>
            <person name="Varga T."/>
            <person name="Krizsan K."/>
            <person name="Foldi C."/>
            <person name="Dima B."/>
            <person name="Sanchez-Garcia M."/>
            <person name="Sanchez-Ramirez S."/>
            <person name="Szollosi G.J."/>
            <person name="Szarkandi J.G."/>
            <person name="Papp V."/>
            <person name="Albert L."/>
            <person name="Andreopoulos W."/>
            <person name="Angelini C."/>
            <person name="Antonin V."/>
            <person name="Barry K.W."/>
            <person name="Bougher N.L."/>
            <person name="Buchanan P."/>
            <person name="Buyck B."/>
            <person name="Bense V."/>
            <person name="Catcheside P."/>
            <person name="Chovatia M."/>
            <person name="Cooper J."/>
            <person name="Damon W."/>
            <person name="Desjardin D."/>
            <person name="Finy P."/>
            <person name="Geml J."/>
            <person name="Haridas S."/>
            <person name="Hughes K."/>
            <person name="Justo A."/>
            <person name="Karasinski D."/>
            <person name="Kautmanova I."/>
            <person name="Kiss B."/>
            <person name="Kocsube S."/>
            <person name="Kotiranta H."/>
            <person name="LaButti K.M."/>
            <person name="Lechner B.E."/>
            <person name="Liimatainen K."/>
            <person name="Lipzen A."/>
            <person name="Lukacs Z."/>
            <person name="Mihaltcheva S."/>
            <person name="Morgado L.N."/>
            <person name="Niskanen T."/>
            <person name="Noordeloos M.E."/>
            <person name="Ohm R.A."/>
            <person name="Ortiz-Santana B."/>
            <person name="Ovrebo C."/>
            <person name="Racz N."/>
            <person name="Riley R."/>
            <person name="Savchenko A."/>
            <person name="Shiryaev A."/>
            <person name="Soop K."/>
            <person name="Spirin V."/>
            <person name="Szebenyi C."/>
            <person name="Tomsovsky M."/>
            <person name="Tulloss R.E."/>
            <person name="Uehling J."/>
            <person name="Grigoriev I.V."/>
            <person name="Vagvolgyi C."/>
            <person name="Papp T."/>
            <person name="Martin F.M."/>
            <person name="Miettinen O."/>
            <person name="Hibbett D.S."/>
            <person name="Nagy L.G."/>
        </authorList>
    </citation>
    <scope>NUCLEOTIDE SEQUENCE [LARGE SCALE GENOMIC DNA]</scope>
    <source>
        <strain evidence="6 7">CBS 962.96</strain>
    </source>
</reference>
<organism evidence="6 7">
    <name type="scientific">Dendrothele bispora (strain CBS 962.96)</name>
    <dbReference type="NCBI Taxonomy" id="1314807"/>
    <lineage>
        <taxon>Eukaryota</taxon>
        <taxon>Fungi</taxon>
        <taxon>Dikarya</taxon>
        <taxon>Basidiomycota</taxon>
        <taxon>Agaricomycotina</taxon>
        <taxon>Agaricomycetes</taxon>
        <taxon>Agaricomycetidae</taxon>
        <taxon>Agaricales</taxon>
        <taxon>Agaricales incertae sedis</taxon>
        <taxon>Dendrothele</taxon>
    </lineage>
</organism>
<accession>A0A4S8LLA2</accession>
<keyword evidence="5" id="KW-0539">Nucleus</keyword>
<keyword evidence="7" id="KW-1185">Reference proteome</keyword>
<keyword evidence="3" id="KW-0863">Zinc-finger</keyword>
<keyword evidence="4" id="KW-0862">Zinc</keyword>
<dbReference type="PANTHER" id="PTHR46481:SF10">
    <property type="entry name" value="ZINC FINGER BED DOMAIN-CONTAINING PROTEIN 39"/>
    <property type="match status" value="1"/>
</dbReference>
<dbReference type="GO" id="GO:0005634">
    <property type="term" value="C:nucleus"/>
    <property type="evidence" value="ECO:0007669"/>
    <property type="project" value="UniProtKB-SubCell"/>
</dbReference>
<proteinExistence type="predicted"/>
<dbReference type="PANTHER" id="PTHR46481">
    <property type="entry name" value="ZINC FINGER BED DOMAIN-CONTAINING PROTEIN 4"/>
    <property type="match status" value="1"/>
</dbReference>
<evidence type="ECO:0000313" key="6">
    <source>
        <dbReference type="EMBL" id="THU89831.1"/>
    </source>
</evidence>
<dbReference type="OrthoDB" id="3172935at2759"/>
<protein>
    <recommendedName>
        <fullName evidence="8">HAT C-terminal dimerisation domain-containing protein</fullName>
    </recommendedName>
</protein>
<evidence type="ECO:0008006" key="8">
    <source>
        <dbReference type="Google" id="ProtNLM"/>
    </source>
</evidence>